<reference evidence="4 5" key="1">
    <citation type="submission" date="2013-08" db="EMBL/GenBank/DDBJ databases">
        <title>The genome sequence of Skermanella stibiiresistens.</title>
        <authorList>
            <person name="Zhu W."/>
            <person name="Wang G."/>
        </authorList>
    </citation>
    <scope>NUCLEOTIDE SEQUENCE [LARGE SCALE GENOMIC DNA]</scope>
    <source>
        <strain evidence="4 5">SB22</strain>
    </source>
</reference>
<keyword evidence="2" id="KW-0732">Signal</keyword>
<proteinExistence type="predicted"/>
<dbReference type="PROSITE" id="PS51393">
    <property type="entry name" value="LIPOXYGENASE_3"/>
    <property type="match status" value="1"/>
</dbReference>
<gene>
    <name evidence="4" type="ORF">N825_18625</name>
</gene>
<dbReference type="InterPro" id="IPR013819">
    <property type="entry name" value="LipOase_C"/>
</dbReference>
<comment type="caution">
    <text evidence="4">The sequence shown here is derived from an EMBL/GenBank/DDBJ whole genome shotgun (WGS) entry which is preliminary data.</text>
</comment>
<protein>
    <recommendedName>
        <fullName evidence="3">Lipoxygenase domain-containing protein</fullName>
    </recommendedName>
</protein>
<organism evidence="4 5">
    <name type="scientific">Skermanella stibiiresistens SB22</name>
    <dbReference type="NCBI Taxonomy" id="1385369"/>
    <lineage>
        <taxon>Bacteria</taxon>
        <taxon>Pseudomonadati</taxon>
        <taxon>Pseudomonadota</taxon>
        <taxon>Alphaproteobacteria</taxon>
        <taxon>Rhodospirillales</taxon>
        <taxon>Azospirillaceae</taxon>
        <taxon>Skermanella</taxon>
    </lineage>
</organism>
<dbReference type="GO" id="GO:0046872">
    <property type="term" value="F:metal ion binding"/>
    <property type="evidence" value="ECO:0007669"/>
    <property type="project" value="InterPro"/>
</dbReference>
<evidence type="ECO:0000256" key="1">
    <source>
        <dbReference type="SAM" id="MobiDB-lite"/>
    </source>
</evidence>
<accession>W9H8F9</accession>
<feature type="chain" id="PRO_5004923515" description="Lipoxygenase domain-containing protein" evidence="2">
    <location>
        <begin position="26"/>
        <end position="68"/>
    </location>
</feature>
<dbReference type="GO" id="GO:0016702">
    <property type="term" value="F:oxidoreductase activity, acting on single donors with incorporation of molecular oxygen, incorporation of two atoms of oxygen"/>
    <property type="evidence" value="ECO:0007669"/>
    <property type="project" value="InterPro"/>
</dbReference>
<name>W9H8F9_9PROT</name>
<evidence type="ECO:0000256" key="2">
    <source>
        <dbReference type="SAM" id="SignalP"/>
    </source>
</evidence>
<dbReference type="OrthoDB" id="9980211at2"/>
<dbReference type="Proteomes" id="UP000019486">
    <property type="component" value="Unassembled WGS sequence"/>
</dbReference>
<evidence type="ECO:0000313" key="5">
    <source>
        <dbReference type="Proteomes" id="UP000019486"/>
    </source>
</evidence>
<dbReference type="EMBL" id="AVFL01000002">
    <property type="protein sequence ID" value="EWY42309.1"/>
    <property type="molecule type" value="Genomic_DNA"/>
</dbReference>
<dbReference type="RefSeq" id="WP_037446927.1">
    <property type="nucleotide sequence ID" value="NZ_AVFL01000002.1"/>
</dbReference>
<evidence type="ECO:0000259" key="3">
    <source>
        <dbReference type="PROSITE" id="PS51393"/>
    </source>
</evidence>
<feature type="signal peptide" evidence="2">
    <location>
        <begin position="1"/>
        <end position="25"/>
    </location>
</feature>
<feature type="domain" description="Lipoxygenase" evidence="3">
    <location>
        <begin position="1"/>
        <end position="68"/>
    </location>
</feature>
<evidence type="ECO:0000313" key="4">
    <source>
        <dbReference type="EMBL" id="EWY42309.1"/>
    </source>
</evidence>
<keyword evidence="5" id="KW-1185">Reference proteome</keyword>
<dbReference type="AlphaFoldDB" id="W9H8F9"/>
<sequence length="68" mass="7846">MRTMTVILASLAMLTLAPLTGCVQSDEEYLAESRKSGLTQDVRDRQSRRSSYDFERFSREQEDAARDR</sequence>
<feature type="region of interest" description="Disordered" evidence="1">
    <location>
        <begin position="33"/>
        <end position="68"/>
    </location>
</feature>